<dbReference type="EMBL" id="CAMAPE010000053">
    <property type="protein sequence ID" value="CAH9110566.1"/>
    <property type="molecule type" value="Genomic_DNA"/>
</dbReference>
<evidence type="ECO:0000313" key="3">
    <source>
        <dbReference type="Proteomes" id="UP001152484"/>
    </source>
</evidence>
<proteinExistence type="predicted"/>
<evidence type="ECO:0000313" key="2">
    <source>
        <dbReference type="EMBL" id="CAH9110566.1"/>
    </source>
</evidence>
<sequence length="183" mass="21062">MSKNEEVMDDFDVDEGLDDLGQCPKRRQKTTNKMMLKKFVDDKVVVKVNRFGVHAGKEWTELANYIGVVVRDHEWRHVAVKLKEEMWNHLKELFVLSENSKKHVLATMSDGVYGSKPQDTHTQKNRKHKTLSGALVGQGTPAGRKGTNSEYGPESKEPGCPRRPRPRRPRRPHRTGFYTYSFV</sequence>
<organism evidence="2 3">
    <name type="scientific">Cuscuta europaea</name>
    <name type="common">European dodder</name>
    <dbReference type="NCBI Taxonomy" id="41803"/>
    <lineage>
        <taxon>Eukaryota</taxon>
        <taxon>Viridiplantae</taxon>
        <taxon>Streptophyta</taxon>
        <taxon>Embryophyta</taxon>
        <taxon>Tracheophyta</taxon>
        <taxon>Spermatophyta</taxon>
        <taxon>Magnoliopsida</taxon>
        <taxon>eudicotyledons</taxon>
        <taxon>Gunneridae</taxon>
        <taxon>Pentapetalae</taxon>
        <taxon>asterids</taxon>
        <taxon>lamiids</taxon>
        <taxon>Solanales</taxon>
        <taxon>Convolvulaceae</taxon>
        <taxon>Cuscuteae</taxon>
        <taxon>Cuscuta</taxon>
        <taxon>Cuscuta subgen. Cuscuta</taxon>
    </lineage>
</organism>
<name>A0A9P0ZPZ0_CUSEU</name>
<accession>A0A9P0ZPZ0</accession>
<protein>
    <submittedName>
        <fullName evidence="2">Uncharacterized protein</fullName>
    </submittedName>
</protein>
<dbReference type="Proteomes" id="UP001152484">
    <property type="component" value="Unassembled WGS sequence"/>
</dbReference>
<dbReference type="AlphaFoldDB" id="A0A9P0ZPZ0"/>
<comment type="caution">
    <text evidence="2">The sequence shown here is derived from an EMBL/GenBank/DDBJ whole genome shotgun (WGS) entry which is preliminary data.</text>
</comment>
<gene>
    <name evidence="2" type="ORF">CEURO_LOCUS18922</name>
</gene>
<feature type="compositionally biased region" description="Basic residues" evidence="1">
    <location>
        <begin position="162"/>
        <end position="174"/>
    </location>
</feature>
<feature type="region of interest" description="Disordered" evidence="1">
    <location>
        <begin position="109"/>
        <end position="183"/>
    </location>
</feature>
<reference evidence="2" key="1">
    <citation type="submission" date="2022-07" db="EMBL/GenBank/DDBJ databases">
        <authorList>
            <person name="Macas J."/>
            <person name="Novak P."/>
            <person name="Neumann P."/>
        </authorList>
    </citation>
    <scope>NUCLEOTIDE SEQUENCE</scope>
</reference>
<keyword evidence="3" id="KW-1185">Reference proteome</keyword>
<evidence type="ECO:0000256" key="1">
    <source>
        <dbReference type="SAM" id="MobiDB-lite"/>
    </source>
</evidence>